<evidence type="ECO:0000256" key="14">
    <source>
        <dbReference type="ARBA" id="ARBA00022989"/>
    </source>
</evidence>
<comment type="subcellular location">
    <subcellularLocation>
        <location evidence="2">Cell inner membrane</location>
        <topology evidence="2">Multi-pass membrane protein</topology>
    </subcellularLocation>
</comment>
<dbReference type="GO" id="GO:0005524">
    <property type="term" value="F:ATP binding"/>
    <property type="evidence" value="ECO:0007669"/>
    <property type="project" value="UniProtKB-KW"/>
</dbReference>
<sequence length="1040" mass="121284">MRLADNCIKISIILFGLIIFGYFFDLGRLIQGLACILFLFIVVFVEHRRELKIELKKNQDYLQSIILSTPDIISCIDKEGYHLDVWRDESNEHFPEEIVGKNIDEIFPKENVEKIRYHLNRAFKLKKVEFFEDRLIFPNETRYYEVRMNAINEDKAIVLVCDVTDKKIVEQDIKAKNKELKLMHNQLRERNEEQELLLDNINTQIWYLQDIERYGAVNQAHADFIGAKKEEISYKSLYEILPTNEAEICIKGNEELFEKREAIYSEEWLISAQGEKRLLAITKTPQFNKEGRIDYIICSGEDITENKLLEDKLKSLNQEYETIFNNTKDAIFLLDVIDGQDFVFQRVNKIQEDLTGLSTEELQGKSLEDIFGKEIGEVVKVNYKECVERREVITYEESLDFFEDSKTWLTTLFPVIVDDEVIKIVVSSRDISRIKEVEERLRYSEERYRGLLETQNDLIVRVDISNRFTYVNDAYCEFFNRKREELIGNTFTDFIDKSELKRQVMAIIDKLKNPPYRVNFEHKFASGDEEYWIDWESYGIRDESGNIIEIQGVGRNITELKLAQQRAEEANQAKSEFLANMSHEIRTPLNSIIGFSQLLLEEERDYNKIEKLNTIVNSGEHLVEIINDILDFSRIEARKIELEKVEFSFKELLLEIKNMFWLNENEKELDFVLDIDESLPERVWADRYRISQIIINLLSNAFKFTTKGRVKLACSYDQEFIIKIEDTGIGISEKKQNKVFSAFEQVDSSISRKYGGTGLGLAIVKRLVDLMKGELTLKSQLGQGSSFIIKLPLEVLEDSNKEDNDQGGFNEMVKGERMIERWLAFDIEITDLTFKAIKELPDRITKLEEAVKSTKKEKIEAIAHKLKGLAANFNMEEVYKIAAKITDTARSDDFDLEIIKLDLEELKNILSIIPAHYLSAKEENSFKVLLAEDERLNQLLIKEILKNFKLEIETVSNGKDILDKLEKDKYDLLLLDIQMPIMSGLEVMEEIEVDIPIIAITASVEKEVVEKCLVLGCKDYITKPVDKDRLREVIKRELKI</sequence>
<dbReference type="AlphaFoldDB" id="A0A1C0ACZ9"/>
<dbReference type="SUPFAM" id="SSF52172">
    <property type="entry name" value="CheY-like"/>
    <property type="match status" value="1"/>
</dbReference>
<protein>
    <recommendedName>
        <fullName evidence="19">Circadian input-output histidine kinase CikA</fullName>
        <ecNumber evidence="4">2.7.13.3</ecNumber>
    </recommendedName>
    <alternativeName>
        <fullName evidence="5">Stage 0 sporulation protein A homolog</fullName>
    </alternativeName>
</protein>
<dbReference type="GO" id="GO:0000155">
    <property type="term" value="F:phosphorelay sensor kinase activity"/>
    <property type="evidence" value="ECO:0007669"/>
    <property type="project" value="InterPro"/>
</dbReference>
<feature type="coiled-coil region" evidence="22">
    <location>
        <begin position="166"/>
        <end position="204"/>
    </location>
</feature>
<dbReference type="InterPro" id="IPR000014">
    <property type="entry name" value="PAS"/>
</dbReference>
<dbReference type="SMART" id="SM00388">
    <property type="entry name" value="HisKA"/>
    <property type="match status" value="1"/>
</dbReference>
<evidence type="ECO:0000259" key="25">
    <source>
        <dbReference type="PROSITE" id="PS50110"/>
    </source>
</evidence>
<dbReference type="InterPro" id="IPR001610">
    <property type="entry name" value="PAC"/>
</dbReference>
<dbReference type="CDD" id="cd16922">
    <property type="entry name" value="HATPase_EvgS-ArcB-TorS-like"/>
    <property type="match status" value="1"/>
</dbReference>
<comment type="similarity">
    <text evidence="3">In the N-terminal section; belongs to the phytochrome family.</text>
</comment>
<evidence type="ECO:0000256" key="5">
    <source>
        <dbReference type="ARBA" id="ARBA00018672"/>
    </source>
</evidence>
<dbReference type="InterPro" id="IPR013656">
    <property type="entry name" value="PAS_4"/>
</dbReference>
<proteinExistence type="inferred from homology"/>
<evidence type="ECO:0000256" key="10">
    <source>
        <dbReference type="ARBA" id="ARBA00022692"/>
    </source>
</evidence>
<evidence type="ECO:0000256" key="13">
    <source>
        <dbReference type="ARBA" id="ARBA00022840"/>
    </source>
</evidence>
<dbReference type="InterPro" id="IPR000700">
    <property type="entry name" value="PAS-assoc_C"/>
</dbReference>
<dbReference type="EMBL" id="LWDV01000005">
    <property type="protein sequence ID" value="OCL28504.1"/>
    <property type="molecule type" value="Genomic_DNA"/>
</dbReference>
<dbReference type="EC" id="2.7.13.3" evidence="4"/>
<dbReference type="FunFam" id="3.30.565.10:FF:000010">
    <property type="entry name" value="Sensor histidine kinase RcsC"/>
    <property type="match status" value="1"/>
</dbReference>
<feature type="domain" description="PAS" evidence="26">
    <location>
        <begin position="316"/>
        <end position="390"/>
    </location>
</feature>
<dbReference type="SMART" id="SM00448">
    <property type="entry name" value="REC"/>
    <property type="match status" value="1"/>
</dbReference>
<dbReference type="FunFam" id="1.10.287.130:FF:000038">
    <property type="entry name" value="Sensory transduction histidine kinase"/>
    <property type="match status" value="1"/>
</dbReference>
<evidence type="ECO:0000256" key="9">
    <source>
        <dbReference type="ARBA" id="ARBA00022679"/>
    </source>
</evidence>
<dbReference type="InterPro" id="IPR004358">
    <property type="entry name" value="Sig_transdc_His_kin-like_C"/>
</dbReference>
<evidence type="ECO:0000256" key="3">
    <source>
        <dbReference type="ARBA" id="ARBA00006402"/>
    </source>
</evidence>
<evidence type="ECO:0000259" key="26">
    <source>
        <dbReference type="PROSITE" id="PS50112"/>
    </source>
</evidence>
<keyword evidence="30" id="KW-1185">Reference proteome</keyword>
<dbReference type="SUPFAM" id="SSF47226">
    <property type="entry name" value="Histidine-containing phosphotransfer domain, HPT domain"/>
    <property type="match status" value="1"/>
</dbReference>
<dbReference type="Gene3D" id="3.40.50.2300">
    <property type="match status" value="1"/>
</dbReference>
<dbReference type="PROSITE" id="PS50113">
    <property type="entry name" value="PAC"/>
    <property type="match status" value="2"/>
</dbReference>
<dbReference type="GO" id="GO:0005886">
    <property type="term" value="C:plasma membrane"/>
    <property type="evidence" value="ECO:0007669"/>
    <property type="project" value="UniProtKB-SubCell"/>
</dbReference>
<evidence type="ECO:0000256" key="1">
    <source>
        <dbReference type="ARBA" id="ARBA00000085"/>
    </source>
</evidence>
<accession>A0A1C0ACZ9</accession>
<evidence type="ECO:0000256" key="12">
    <source>
        <dbReference type="ARBA" id="ARBA00022777"/>
    </source>
</evidence>
<evidence type="ECO:0000313" key="29">
    <source>
        <dbReference type="EMBL" id="OCL28504.1"/>
    </source>
</evidence>
<keyword evidence="14 23" id="KW-1133">Transmembrane helix</keyword>
<dbReference type="InterPro" id="IPR001789">
    <property type="entry name" value="Sig_transdc_resp-reg_receiver"/>
</dbReference>
<evidence type="ECO:0000256" key="16">
    <source>
        <dbReference type="ARBA" id="ARBA00023136"/>
    </source>
</evidence>
<comment type="catalytic activity">
    <reaction evidence="1">
        <text>ATP + protein L-histidine = ADP + protein N-phospho-L-histidine.</text>
        <dbReference type="EC" id="2.7.13.3"/>
    </reaction>
</comment>
<evidence type="ECO:0000259" key="24">
    <source>
        <dbReference type="PROSITE" id="PS50109"/>
    </source>
</evidence>
<keyword evidence="13" id="KW-0067">ATP-binding</keyword>
<dbReference type="InterPro" id="IPR005467">
    <property type="entry name" value="His_kinase_dom"/>
</dbReference>
<dbReference type="Gene3D" id="3.30.565.10">
    <property type="entry name" value="Histidine kinase-like ATPase, C-terminal domain"/>
    <property type="match status" value="1"/>
</dbReference>
<evidence type="ECO:0000256" key="8">
    <source>
        <dbReference type="ARBA" id="ARBA00022553"/>
    </source>
</evidence>
<feature type="modified residue" description="4-aspartylphosphate" evidence="21">
    <location>
        <position position="976"/>
    </location>
</feature>
<feature type="domain" description="HPt" evidence="28">
    <location>
        <begin position="825"/>
        <end position="916"/>
    </location>
</feature>
<dbReference type="Gene3D" id="1.10.287.130">
    <property type="match status" value="1"/>
</dbReference>
<evidence type="ECO:0000256" key="15">
    <source>
        <dbReference type="ARBA" id="ARBA00023012"/>
    </source>
</evidence>
<dbReference type="Pfam" id="PF00072">
    <property type="entry name" value="Response_reg"/>
    <property type="match status" value="1"/>
</dbReference>
<organism evidence="29 30">
    <name type="scientific">Orenia metallireducens</name>
    <dbReference type="NCBI Taxonomy" id="1413210"/>
    <lineage>
        <taxon>Bacteria</taxon>
        <taxon>Bacillati</taxon>
        <taxon>Bacillota</taxon>
        <taxon>Clostridia</taxon>
        <taxon>Halanaerobiales</taxon>
        <taxon>Halobacteroidaceae</taxon>
        <taxon>Orenia</taxon>
    </lineage>
</organism>
<dbReference type="PROSITE" id="PS50109">
    <property type="entry name" value="HIS_KIN"/>
    <property type="match status" value="1"/>
</dbReference>
<dbReference type="Pfam" id="PF00512">
    <property type="entry name" value="HisKA"/>
    <property type="match status" value="1"/>
</dbReference>
<evidence type="ECO:0000256" key="19">
    <source>
        <dbReference type="ARBA" id="ARBA00074306"/>
    </source>
</evidence>
<keyword evidence="12" id="KW-0418">Kinase</keyword>
<dbReference type="InterPro" id="IPR036641">
    <property type="entry name" value="HPT_dom_sf"/>
</dbReference>
<feature type="modified residue" description="Phosphohistidine" evidence="20">
    <location>
        <position position="864"/>
    </location>
</feature>
<dbReference type="SUPFAM" id="SSF55874">
    <property type="entry name" value="ATPase domain of HSP90 chaperone/DNA topoisomerase II/histidine kinase"/>
    <property type="match status" value="1"/>
</dbReference>
<dbReference type="SUPFAM" id="SSF55785">
    <property type="entry name" value="PYP-like sensor domain (PAS domain)"/>
    <property type="match status" value="4"/>
</dbReference>
<dbReference type="GO" id="GO:0009927">
    <property type="term" value="F:histidine phosphotransfer kinase activity"/>
    <property type="evidence" value="ECO:0007669"/>
    <property type="project" value="TreeGrafter"/>
</dbReference>
<evidence type="ECO:0000256" key="20">
    <source>
        <dbReference type="PROSITE-ProRule" id="PRU00110"/>
    </source>
</evidence>
<keyword evidence="22" id="KW-0175">Coiled coil</keyword>
<keyword evidence="7" id="KW-0997">Cell inner membrane</keyword>
<evidence type="ECO:0000256" key="22">
    <source>
        <dbReference type="SAM" id="Coils"/>
    </source>
</evidence>
<dbReference type="Gene3D" id="3.30.450.20">
    <property type="entry name" value="PAS domain"/>
    <property type="match status" value="4"/>
</dbReference>
<dbReference type="CDD" id="cd00130">
    <property type="entry name" value="PAS"/>
    <property type="match status" value="1"/>
</dbReference>
<dbReference type="SMART" id="SM00387">
    <property type="entry name" value="HATPase_c"/>
    <property type="match status" value="1"/>
</dbReference>
<evidence type="ECO:0000256" key="11">
    <source>
        <dbReference type="ARBA" id="ARBA00022741"/>
    </source>
</evidence>
<evidence type="ECO:0000256" key="21">
    <source>
        <dbReference type="PROSITE-ProRule" id="PRU00169"/>
    </source>
</evidence>
<gene>
    <name evidence="29" type="ORF">U472_01045</name>
</gene>
<feature type="transmembrane region" description="Helical" evidence="23">
    <location>
        <begin position="7"/>
        <end position="24"/>
    </location>
</feature>
<dbReference type="SMART" id="SM00091">
    <property type="entry name" value="PAS"/>
    <property type="match status" value="4"/>
</dbReference>
<evidence type="ECO:0000256" key="2">
    <source>
        <dbReference type="ARBA" id="ARBA00004429"/>
    </source>
</evidence>
<dbReference type="InterPro" id="IPR035965">
    <property type="entry name" value="PAS-like_dom_sf"/>
</dbReference>
<dbReference type="InterPro" id="IPR036890">
    <property type="entry name" value="HATPase_C_sf"/>
</dbReference>
<evidence type="ECO:0000313" key="30">
    <source>
        <dbReference type="Proteomes" id="UP000093514"/>
    </source>
</evidence>
<evidence type="ECO:0000256" key="17">
    <source>
        <dbReference type="ARBA" id="ARBA00023306"/>
    </source>
</evidence>
<dbReference type="PROSITE" id="PS50894">
    <property type="entry name" value="HPT"/>
    <property type="match status" value="1"/>
</dbReference>
<keyword evidence="16 23" id="KW-0472">Membrane</keyword>
<keyword evidence="6" id="KW-1003">Cell membrane</keyword>
<evidence type="ECO:0000256" key="6">
    <source>
        <dbReference type="ARBA" id="ARBA00022475"/>
    </source>
</evidence>
<dbReference type="SMART" id="SM00086">
    <property type="entry name" value="PAC"/>
    <property type="match status" value="2"/>
</dbReference>
<dbReference type="PROSITE" id="PS50110">
    <property type="entry name" value="RESPONSE_REGULATORY"/>
    <property type="match status" value="1"/>
</dbReference>
<evidence type="ECO:0000256" key="7">
    <source>
        <dbReference type="ARBA" id="ARBA00022519"/>
    </source>
</evidence>
<evidence type="ECO:0000259" key="28">
    <source>
        <dbReference type="PROSITE" id="PS50894"/>
    </source>
</evidence>
<dbReference type="SUPFAM" id="SSF47384">
    <property type="entry name" value="Homodimeric domain of signal transducing histidine kinase"/>
    <property type="match status" value="1"/>
</dbReference>
<evidence type="ECO:0000256" key="18">
    <source>
        <dbReference type="ARBA" id="ARBA00024867"/>
    </source>
</evidence>
<dbReference type="PRINTS" id="PR00344">
    <property type="entry name" value="BCTRLSENSOR"/>
</dbReference>
<feature type="domain" description="PAC" evidence="27">
    <location>
        <begin position="263"/>
        <end position="315"/>
    </location>
</feature>
<keyword evidence="11" id="KW-0547">Nucleotide-binding</keyword>
<dbReference type="InterPro" id="IPR003661">
    <property type="entry name" value="HisK_dim/P_dom"/>
</dbReference>
<feature type="domain" description="Response regulatory" evidence="25">
    <location>
        <begin position="927"/>
        <end position="1038"/>
    </location>
</feature>
<name>A0A1C0ACZ9_9FIRM</name>
<evidence type="ECO:0000256" key="4">
    <source>
        <dbReference type="ARBA" id="ARBA00012438"/>
    </source>
</evidence>
<dbReference type="OrthoDB" id="9803190at2"/>
<keyword evidence="8 21" id="KW-0597">Phosphoprotein</keyword>
<dbReference type="CDD" id="cd00082">
    <property type="entry name" value="HisKA"/>
    <property type="match status" value="1"/>
</dbReference>
<feature type="domain" description="Histidine kinase" evidence="24">
    <location>
        <begin position="580"/>
        <end position="795"/>
    </location>
</feature>
<dbReference type="PANTHER" id="PTHR43047:SF72">
    <property type="entry name" value="OSMOSENSING HISTIDINE PROTEIN KINASE SLN1"/>
    <property type="match status" value="1"/>
</dbReference>
<dbReference type="InterPro" id="IPR036097">
    <property type="entry name" value="HisK_dim/P_sf"/>
</dbReference>
<dbReference type="InterPro" id="IPR008207">
    <property type="entry name" value="Sig_transdc_His_kin_Hpt_dom"/>
</dbReference>
<reference evidence="30" key="1">
    <citation type="submission" date="2016-07" db="EMBL/GenBank/DDBJ databases">
        <authorList>
            <person name="Florea S."/>
            <person name="Webb J.S."/>
            <person name="Jaromczyk J."/>
            <person name="Schardl C.L."/>
        </authorList>
    </citation>
    <scope>NUCLEOTIDE SEQUENCE [LARGE SCALE GENOMIC DNA]</scope>
    <source>
        <strain evidence="30">Z6</strain>
    </source>
</reference>
<dbReference type="Pfam" id="PF02518">
    <property type="entry name" value="HATPase_c"/>
    <property type="match status" value="1"/>
</dbReference>
<dbReference type="CDD" id="cd17546">
    <property type="entry name" value="REC_hyHK_CKI1_RcsC-like"/>
    <property type="match status" value="1"/>
</dbReference>
<feature type="domain" description="PAS" evidence="26">
    <location>
        <begin position="444"/>
        <end position="514"/>
    </location>
</feature>
<comment type="caution">
    <text evidence="29">The sequence shown here is derived from an EMBL/GenBank/DDBJ whole genome shotgun (WGS) entry which is preliminary data.</text>
</comment>
<comment type="function">
    <text evidence="18">May play the central regulatory role in sporulation. It may be an element of the effector pathway responsible for the activation of sporulation genes in response to nutritional stress. Spo0A may act in concert with spo0H (a sigma factor) to control the expression of some genes that are critical to the sporulation process.</text>
</comment>
<dbReference type="PROSITE" id="PS50112">
    <property type="entry name" value="PAS"/>
    <property type="match status" value="2"/>
</dbReference>
<keyword evidence="15" id="KW-0902">Two-component regulatory system</keyword>
<reference evidence="29 30" key="2">
    <citation type="submission" date="2016-08" db="EMBL/GenBank/DDBJ databases">
        <title>Orenia metallireducens sp. nov. strain Z6, a Novel Metal-reducing Firmicute from the Deep Subsurface.</title>
        <authorList>
            <person name="Maxim B.I."/>
            <person name="Kenneth K."/>
            <person name="Flynn T.M."/>
            <person name="Oloughlin E.J."/>
            <person name="Locke R.A."/>
            <person name="Weber J.R."/>
            <person name="Egan S.M."/>
            <person name="Mackie R.I."/>
            <person name="Cann I.K."/>
        </authorList>
    </citation>
    <scope>NUCLEOTIDE SEQUENCE [LARGE SCALE GENOMIC DNA]</scope>
    <source>
        <strain evidence="29 30">Z6</strain>
    </source>
</reference>
<evidence type="ECO:0000259" key="27">
    <source>
        <dbReference type="PROSITE" id="PS50113"/>
    </source>
</evidence>
<dbReference type="PANTHER" id="PTHR43047">
    <property type="entry name" value="TWO-COMPONENT HISTIDINE PROTEIN KINASE"/>
    <property type="match status" value="1"/>
</dbReference>
<dbReference type="Pfam" id="PF01627">
    <property type="entry name" value="Hpt"/>
    <property type="match status" value="1"/>
</dbReference>
<dbReference type="Pfam" id="PF08448">
    <property type="entry name" value="PAS_4"/>
    <property type="match status" value="4"/>
</dbReference>
<dbReference type="NCBIfam" id="TIGR00229">
    <property type="entry name" value="sensory_box"/>
    <property type="match status" value="3"/>
</dbReference>
<keyword evidence="10 23" id="KW-0812">Transmembrane</keyword>
<feature type="domain" description="PAC" evidence="27">
    <location>
        <begin position="516"/>
        <end position="569"/>
    </location>
</feature>
<evidence type="ECO:0000256" key="23">
    <source>
        <dbReference type="SAM" id="Phobius"/>
    </source>
</evidence>
<keyword evidence="17" id="KW-0131">Cell cycle</keyword>
<dbReference type="Gene3D" id="1.20.120.160">
    <property type="entry name" value="HPT domain"/>
    <property type="match status" value="1"/>
</dbReference>
<dbReference type="InterPro" id="IPR003594">
    <property type="entry name" value="HATPase_dom"/>
</dbReference>
<dbReference type="Proteomes" id="UP000093514">
    <property type="component" value="Unassembled WGS sequence"/>
</dbReference>
<dbReference type="RefSeq" id="WP_068714635.1">
    <property type="nucleotide sequence ID" value="NZ_LWDV01000005.1"/>
</dbReference>
<keyword evidence="9" id="KW-0808">Transferase</keyword>
<dbReference type="InterPro" id="IPR011006">
    <property type="entry name" value="CheY-like_superfamily"/>
</dbReference>